<accession>A0AAN9BAF7</accession>
<comment type="cofactor">
    <cofactor evidence="1">
        <name>a divalent metal cation</name>
        <dbReference type="ChEBI" id="CHEBI:60240"/>
    </cofactor>
</comment>
<comment type="subcellular location">
    <subcellularLocation>
        <location evidence="2">Nucleus</location>
    </subcellularLocation>
</comment>
<dbReference type="InterPro" id="IPR045249">
    <property type="entry name" value="HARBI1-like"/>
</dbReference>
<protein>
    <recommendedName>
        <fullName evidence="12">DDE Tnp4 domain-containing protein</fullName>
    </recommendedName>
</protein>
<evidence type="ECO:0000256" key="6">
    <source>
        <dbReference type="ARBA" id="ARBA00022801"/>
    </source>
</evidence>
<dbReference type="GO" id="GO:0005634">
    <property type="term" value="C:nucleus"/>
    <property type="evidence" value="ECO:0007669"/>
    <property type="project" value="UniProtKB-SubCell"/>
</dbReference>
<comment type="caution">
    <text evidence="10">The sequence shown here is derived from an EMBL/GenBank/DDBJ whole genome shotgun (WGS) entry which is preliminary data.</text>
</comment>
<evidence type="ECO:0000313" key="10">
    <source>
        <dbReference type="EMBL" id="KAK7101802.1"/>
    </source>
</evidence>
<dbReference type="PANTHER" id="PTHR22930">
    <property type="match status" value="1"/>
</dbReference>
<feature type="domain" description="DUF8040" evidence="9">
    <location>
        <begin position="69"/>
        <end position="145"/>
    </location>
</feature>
<dbReference type="Pfam" id="PF13359">
    <property type="entry name" value="DDE_Tnp_4"/>
    <property type="match status" value="1"/>
</dbReference>
<evidence type="ECO:0000256" key="5">
    <source>
        <dbReference type="ARBA" id="ARBA00022723"/>
    </source>
</evidence>
<organism evidence="10 11">
    <name type="scientific">Littorina saxatilis</name>
    <dbReference type="NCBI Taxonomy" id="31220"/>
    <lineage>
        <taxon>Eukaryota</taxon>
        <taxon>Metazoa</taxon>
        <taxon>Spiralia</taxon>
        <taxon>Lophotrochozoa</taxon>
        <taxon>Mollusca</taxon>
        <taxon>Gastropoda</taxon>
        <taxon>Caenogastropoda</taxon>
        <taxon>Littorinimorpha</taxon>
        <taxon>Littorinoidea</taxon>
        <taxon>Littorinidae</taxon>
        <taxon>Littorina</taxon>
    </lineage>
</organism>
<dbReference type="InterPro" id="IPR027806">
    <property type="entry name" value="HARBI1_dom"/>
</dbReference>
<keyword evidence="5" id="KW-0479">Metal-binding</keyword>
<keyword evidence="11" id="KW-1185">Reference proteome</keyword>
<keyword evidence="4" id="KW-0540">Nuclease</keyword>
<dbReference type="InterPro" id="IPR058353">
    <property type="entry name" value="DUF8040"/>
</dbReference>
<comment type="similarity">
    <text evidence="3">Belongs to the HARBI1 family.</text>
</comment>
<dbReference type="AlphaFoldDB" id="A0AAN9BAF7"/>
<evidence type="ECO:0000256" key="2">
    <source>
        <dbReference type="ARBA" id="ARBA00004123"/>
    </source>
</evidence>
<feature type="domain" description="DDE Tnp4" evidence="8">
    <location>
        <begin position="180"/>
        <end position="335"/>
    </location>
</feature>
<dbReference type="GO" id="GO:0046872">
    <property type="term" value="F:metal ion binding"/>
    <property type="evidence" value="ECO:0007669"/>
    <property type="project" value="UniProtKB-KW"/>
</dbReference>
<keyword evidence="7" id="KW-0539">Nucleus</keyword>
<evidence type="ECO:0000256" key="1">
    <source>
        <dbReference type="ARBA" id="ARBA00001968"/>
    </source>
</evidence>
<dbReference type="EMBL" id="JBAMIC010000010">
    <property type="protein sequence ID" value="KAK7101802.1"/>
    <property type="molecule type" value="Genomic_DNA"/>
</dbReference>
<sequence>MATKKARMMRDMQKVVLLELADDSITEIVRQNVAMLTMIAASVTKTPKEVDPSVHVQNYAEEIVPRYTPWQFHQHFRMFPDTFEELCEWIGPHLQSSRSISVEKKMLATIWLVGNMESFRSVADRFGVNKGSLHRIVLSVCRALTAIRGDVISWPPHGQLQKIANDFQELRGFPGIVGAVDGTYIEIPGTTDEHRAAYICRKGFPAMHLQVVCTADLLFTDVDTGNAGSVHDSRVFRTSDLQAKLESEEGRLPAGFHLLVDSAYGQTEYLLVPFRDNGHLSPVERNYNNLHSSTRVQVERAIGLLKGKFRRLKKLDMVSVRDIPFIIFACCVLHNFIILRKGVDEDDIELEVEVDVAAAEGEGDVAVNLTAAEKRMSVAELLM</sequence>
<evidence type="ECO:0000256" key="7">
    <source>
        <dbReference type="ARBA" id="ARBA00023242"/>
    </source>
</evidence>
<evidence type="ECO:0000259" key="9">
    <source>
        <dbReference type="Pfam" id="PF26138"/>
    </source>
</evidence>
<evidence type="ECO:0000256" key="3">
    <source>
        <dbReference type="ARBA" id="ARBA00006958"/>
    </source>
</evidence>
<dbReference type="GO" id="GO:0004518">
    <property type="term" value="F:nuclease activity"/>
    <property type="evidence" value="ECO:0007669"/>
    <property type="project" value="UniProtKB-KW"/>
</dbReference>
<keyword evidence="6" id="KW-0378">Hydrolase</keyword>
<gene>
    <name evidence="10" type="ORF">V1264_020127</name>
</gene>
<dbReference type="Pfam" id="PF26138">
    <property type="entry name" value="DUF8040"/>
    <property type="match status" value="1"/>
</dbReference>
<evidence type="ECO:0000313" key="11">
    <source>
        <dbReference type="Proteomes" id="UP001374579"/>
    </source>
</evidence>
<proteinExistence type="inferred from homology"/>
<dbReference type="PANTHER" id="PTHR22930:SF85">
    <property type="entry name" value="GH03217P-RELATED"/>
    <property type="match status" value="1"/>
</dbReference>
<evidence type="ECO:0000256" key="4">
    <source>
        <dbReference type="ARBA" id="ARBA00022722"/>
    </source>
</evidence>
<dbReference type="GO" id="GO:0016787">
    <property type="term" value="F:hydrolase activity"/>
    <property type="evidence" value="ECO:0007669"/>
    <property type="project" value="UniProtKB-KW"/>
</dbReference>
<evidence type="ECO:0000259" key="8">
    <source>
        <dbReference type="Pfam" id="PF13359"/>
    </source>
</evidence>
<name>A0AAN9BAF7_9CAEN</name>
<evidence type="ECO:0008006" key="12">
    <source>
        <dbReference type="Google" id="ProtNLM"/>
    </source>
</evidence>
<dbReference type="Proteomes" id="UP001374579">
    <property type="component" value="Unassembled WGS sequence"/>
</dbReference>
<reference evidence="10 11" key="1">
    <citation type="submission" date="2024-02" db="EMBL/GenBank/DDBJ databases">
        <title>Chromosome-scale genome assembly of the rough periwinkle Littorina saxatilis.</title>
        <authorList>
            <person name="De Jode A."/>
            <person name="Faria R."/>
            <person name="Formenti G."/>
            <person name="Sims Y."/>
            <person name="Smith T.P."/>
            <person name="Tracey A."/>
            <person name="Wood J.M.D."/>
            <person name="Zagrodzka Z.B."/>
            <person name="Johannesson K."/>
            <person name="Butlin R.K."/>
            <person name="Leder E.H."/>
        </authorList>
    </citation>
    <scope>NUCLEOTIDE SEQUENCE [LARGE SCALE GENOMIC DNA]</scope>
    <source>
        <strain evidence="10">Snail1</strain>
        <tissue evidence="10">Muscle</tissue>
    </source>
</reference>